<keyword evidence="5" id="KW-0378">Hydrolase</keyword>
<reference evidence="5 6" key="1">
    <citation type="journal article" date="2012" name="Stand. Genomic Sci.">
        <title>Complete genome sequence of the sulfur compounds oxidizing chemolithoautotroph Sulfuricurvum kujiense type strain (YK-1(T)).</title>
        <authorList>
            <person name="Han C."/>
            <person name="Kotsyurbenko O."/>
            <person name="Chertkov O."/>
            <person name="Held B."/>
            <person name="Lapidus A."/>
            <person name="Nolan M."/>
            <person name="Lucas S."/>
            <person name="Hammon N."/>
            <person name="Deshpande S."/>
            <person name="Cheng J.F."/>
            <person name="Tapia R."/>
            <person name="Goodwin L.A."/>
            <person name="Pitluck S."/>
            <person name="Liolios K."/>
            <person name="Pagani I."/>
            <person name="Ivanova N."/>
            <person name="Mavromatis K."/>
            <person name="Mikhailova N."/>
            <person name="Pati A."/>
            <person name="Chen A."/>
            <person name="Palaniappan K."/>
            <person name="Land M."/>
            <person name="Hauser L."/>
            <person name="Chang Y.J."/>
            <person name="Jeffries C.D."/>
            <person name="Brambilla E.M."/>
            <person name="Rohde M."/>
            <person name="Spring S."/>
            <person name="Sikorski J."/>
            <person name="Goker M."/>
            <person name="Woyke T."/>
            <person name="Bristow J."/>
            <person name="Eisen J.A."/>
            <person name="Markowitz V."/>
            <person name="Hugenholtz P."/>
            <person name="Kyrpides N.C."/>
            <person name="Klenk H.P."/>
            <person name="Detter J.C."/>
        </authorList>
    </citation>
    <scope>NUCLEOTIDE SEQUENCE [LARGE SCALE GENOMIC DNA]</scope>
    <source>
        <strain evidence="6">ATCC BAA-921 / DSM 16994 / JCM 11577 / YK-1</strain>
    </source>
</reference>
<dbReference type="PANTHER" id="PTHR43434">
    <property type="entry name" value="PHOSPHOGLYCOLATE PHOSPHATASE"/>
    <property type="match status" value="1"/>
</dbReference>
<dbReference type="EMBL" id="CP002355">
    <property type="protein sequence ID" value="ADR35061.1"/>
    <property type="molecule type" value="Genomic_DNA"/>
</dbReference>
<dbReference type="SUPFAM" id="SSF56784">
    <property type="entry name" value="HAD-like"/>
    <property type="match status" value="1"/>
</dbReference>
<keyword evidence="6" id="KW-1185">Reference proteome</keyword>
<gene>
    <name evidence="5" type="ordered locus">Sulku_2401</name>
</gene>
<dbReference type="PANTHER" id="PTHR43434:SF1">
    <property type="entry name" value="PHOSPHOGLYCOLATE PHOSPHATASE"/>
    <property type="match status" value="1"/>
</dbReference>
<dbReference type="GO" id="GO:0005829">
    <property type="term" value="C:cytosol"/>
    <property type="evidence" value="ECO:0007669"/>
    <property type="project" value="TreeGrafter"/>
</dbReference>
<dbReference type="GO" id="GO:0006281">
    <property type="term" value="P:DNA repair"/>
    <property type="evidence" value="ECO:0007669"/>
    <property type="project" value="TreeGrafter"/>
</dbReference>
<name>E4TYB6_SULKY</name>
<dbReference type="Pfam" id="PF13419">
    <property type="entry name" value="HAD_2"/>
    <property type="match status" value="1"/>
</dbReference>
<dbReference type="EC" id="3.1.3.18" evidence="4"/>
<evidence type="ECO:0000256" key="4">
    <source>
        <dbReference type="ARBA" id="ARBA00013078"/>
    </source>
</evidence>
<dbReference type="InterPro" id="IPR050155">
    <property type="entry name" value="HAD-like_hydrolase_sf"/>
</dbReference>
<dbReference type="HOGENOM" id="CLU_100976_1_0_7"/>
<dbReference type="RefSeq" id="WP_013461258.1">
    <property type="nucleotide sequence ID" value="NC_014762.1"/>
</dbReference>
<sequence length="205" mass="23781">MIRNILFDFDGVILDSMKIKGDGFVELFKAYPERERNELEKYHYANGGVSRFAKIRYFFTHLIHQEISETEVECLANRFGEIIAQKLFDPANLIPETVAFIEHHCAHYNCHIVSGAEERELKNLCNHFKIDHYFKSIHGSPTPKPELVRAVLEHNHYHQDDTILIGDSINDYHAAQANGIRFYGYNNGELKPFGCYLESFNGFRP</sequence>
<evidence type="ECO:0000313" key="6">
    <source>
        <dbReference type="Proteomes" id="UP000008721"/>
    </source>
</evidence>
<dbReference type="InterPro" id="IPR023214">
    <property type="entry name" value="HAD_sf"/>
</dbReference>
<dbReference type="SFLD" id="SFLDG01129">
    <property type="entry name" value="C1.5:_HAD__Beta-PGM__Phosphata"/>
    <property type="match status" value="1"/>
</dbReference>
<protein>
    <recommendedName>
        <fullName evidence="4">phosphoglycolate phosphatase</fullName>
        <ecNumber evidence="4">3.1.3.18</ecNumber>
    </recommendedName>
</protein>
<organism evidence="5 6">
    <name type="scientific">Sulfuricurvum kujiense (strain ATCC BAA-921 / DSM 16994 / JCM 11577 / YK-1)</name>
    <dbReference type="NCBI Taxonomy" id="709032"/>
    <lineage>
        <taxon>Bacteria</taxon>
        <taxon>Pseudomonadati</taxon>
        <taxon>Campylobacterota</taxon>
        <taxon>Epsilonproteobacteria</taxon>
        <taxon>Campylobacterales</taxon>
        <taxon>Sulfurimonadaceae</taxon>
        <taxon>Sulfuricurvum</taxon>
    </lineage>
</organism>
<dbReference type="GO" id="GO:0008967">
    <property type="term" value="F:phosphoglycolate phosphatase activity"/>
    <property type="evidence" value="ECO:0007669"/>
    <property type="project" value="UniProtKB-EC"/>
</dbReference>
<dbReference type="eggNOG" id="COG0546">
    <property type="taxonomic scope" value="Bacteria"/>
</dbReference>
<dbReference type="OrthoDB" id="9807630at2"/>
<accession>E4TYB6</accession>
<proteinExistence type="inferred from homology"/>
<dbReference type="Gene3D" id="3.40.50.1000">
    <property type="entry name" value="HAD superfamily/HAD-like"/>
    <property type="match status" value="1"/>
</dbReference>
<dbReference type="CDD" id="cd01427">
    <property type="entry name" value="HAD_like"/>
    <property type="match status" value="1"/>
</dbReference>
<dbReference type="InterPro" id="IPR023198">
    <property type="entry name" value="PGP-like_dom2"/>
</dbReference>
<dbReference type="SFLD" id="SFLDS00003">
    <property type="entry name" value="Haloacid_Dehalogenase"/>
    <property type="match status" value="1"/>
</dbReference>
<evidence type="ECO:0000256" key="3">
    <source>
        <dbReference type="ARBA" id="ARBA00006171"/>
    </source>
</evidence>
<dbReference type="Gene3D" id="1.10.150.240">
    <property type="entry name" value="Putative phosphatase, domain 2"/>
    <property type="match status" value="1"/>
</dbReference>
<evidence type="ECO:0000256" key="1">
    <source>
        <dbReference type="ARBA" id="ARBA00000830"/>
    </source>
</evidence>
<evidence type="ECO:0000256" key="2">
    <source>
        <dbReference type="ARBA" id="ARBA00004818"/>
    </source>
</evidence>
<dbReference type="InterPro" id="IPR041492">
    <property type="entry name" value="HAD_2"/>
</dbReference>
<dbReference type="InterPro" id="IPR036412">
    <property type="entry name" value="HAD-like_sf"/>
</dbReference>
<evidence type="ECO:0000313" key="5">
    <source>
        <dbReference type="EMBL" id="ADR35061.1"/>
    </source>
</evidence>
<dbReference type="STRING" id="709032.Sulku_2401"/>
<dbReference type="KEGG" id="sku:Sulku_2401"/>
<comment type="similarity">
    <text evidence="3">Belongs to the HAD-like hydrolase superfamily. CbbY/CbbZ/Gph/YieH family.</text>
</comment>
<comment type="catalytic activity">
    <reaction evidence="1">
        <text>2-phosphoglycolate + H2O = glycolate + phosphate</text>
        <dbReference type="Rhea" id="RHEA:14369"/>
        <dbReference type="ChEBI" id="CHEBI:15377"/>
        <dbReference type="ChEBI" id="CHEBI:29805"/>
        <dbReference type="ChEBI" id="CHEBI:43474"/>
        <dbReference type="ChEBI" id="CHEBI:58033"/>
        <dbReference type="EC" id="3.1.3.18"/>
    </reaction>
</comment>
<dbReference type="AlphaFoldDB" id="E4TYB6"/>
<comment type="pathway">
    <text evidence="2">Organic acid metabolism; glycolate biosynthesis; glycolate from 2-phosphoglycolate: step 1/1.</text>
</comment>
<dbReference type="Proteomes" id="UP000008721">
    <property type="component" value="Chromosome"/>
</dbReference>